<evidence type="ECO:0000313" key="1">
    <source>
        <dbReference type="EMBL" id="TUM28582.1"/>
    </source>
</evidence>
<dbReference type="EMBL" id="VCAZ01000397">
    <property type="protein sequence ID" value="TUM28582.1"/>
    <property type="molecule type" value="Genomic_DNA"/>
</dbReference>
<reference evidence="1 2" key="1">
    <citation type="journal article" date="2019" name="Genome Biol. Evol.">
        <title>Whole-Genome Sequencing of the Giant Devil Catfish, Bagarius yarrelli.</title>
        <authorList>
            <person name="Jiang W."/>
            <person name="Lv Y."/>
            <person name="Cheng L."/>
            <person name="Yang K."/>
            <person name="Chao B."/>
            <person name="Wang X."/>
            <person name="Li Y."/>
            <person name="Pan X."/>
            <person name="You X."/>
            <person name="Zhang Y."/>
            <person name="Yang J."/>
            <person name="Li J."/>
            <person name="Zhang X."/>
            <person name="Liu S."/>
            <person name="Sun C."/>
            <person name="Yang J."/>
            <person name="Shi Q."/>
        </authorList>
    </citation>
    <scope>NUCLEOTIDE SEQUENCE [LARGE SCALE GENOMIC DNA]</scope>
    <source>
        <strain evidence="1">JWS20170419001</strain>
        <tissue evidence="1">Muscle</tissue>
    </source>
</reference>
<gene>
    <name evidence="1" type="ORF">Baya_16972</name>
</gene>
<dbReference type="Gene3D" id="3.40.190.10">
    <property type="entry name" value="Periplasmic binding protein-like II"/>
    <property type="match status" value="1"/>
</dbReference>
<proteinExistence type="predicted"/>
<keyword evidence="2" id="KW-1185">Reference proteome</keyword>
<organism evidence="1 2">
    <name type="scientific">Bagarius yarrelli</name>
    <name type="common">Goonch</name>
    <name type="synonym">Bagrus yarrelli</name>
    <dbReference type="NCBI Taxonomy" id="175774"/>
    <lineage>
        <taxon>Eukaryota</taxon>
        <taxon>Metazoa</taxon>
        <taxon>Chordata</taxon>
        <taxon>Craniata</taxon>
        <taxon>Vertebrata</taxon>
        <taxon>Euteleostomi</taxon>
        <taxon>Actinopterygii</taxon>
        <taxon>Neopterygii</taxon>
        <taxon>Teleostei</taxon>
        <taxon>Ostariophysi</taxon>
        <taxon>Siluriformes</taxon>
        <taxon>Sisoridae</taxon>
        <taxon>Sisorinae</taxon>
        <taxon>Bagarius</taxon>
    </lineage>
</organism>
<sequence length="66" mass="7583">MVGEKIFEEVSGIHDTKFQHPSLGFRFGTVHESSAEEYMKKSFPDVHEYMKHFNQPNTPQGVATLK</sequence>
<keyword evidence="1" id="KW-0675">Receptor</keyword>
<evidence type="ECO:0000313" key="2">
    <source>
        <dbReference type="Proteomes" id="UP000319801"/>
    </source>
</evidence>
<name>A0A556VWY3_BAGYA</name>
<dbReference type="Proteomes" id="UP000319801">
    <property type="component" value="Unassembled WGS sequence"/>
</dbReference>
<dbReference type="AlphaFoldDB" id="A0A556VWY3"/>
<comment type="caution">
    <text evidence="1">The sequence shown here is derived from an EMBL/GenBank/DDBJ whole genome shotgun (WGS) entry which is preliminary data.</text>
</comment>
<accession>A0A556VWY3</accession>
<protein>
    <submittedName>
        <fullName evidence="1">Glutamate receptor ionotropic, NMDA 3A</fullName>
    </submittedName>
</protein>
<dbReference type="OrthoDB" id="8946673at2759"/>